<feature type="compositionally biased region" description="Polar residues" evidence="6">
    <location>
        <begin position="216"/>
        <end position="227"/>
    </location>
</feature>
<keyword evidence="2" id="KW-0645">Protease</keyword>
<sequence length="227" mass="23704">MLGVTLNSTSSSLWLDFISDAENTSKGFELQFSSFELIKCEDPGTPQFGYKVRDGGHFAGSSVSFGCDPGYSLRGSEELLCLSGERRTWDRPLPTCRAPAPPCLSGPGSSHGAQETLDGSFVATEEAECGGTVKGEVSGQVLSPGYPAPYEHNLNCIWTIEANAGCTIGGVIASPPASGWPCPPHLEALVSSSGCSDPRLRPGPVENLKRPALASQGCNPSSDNPLA</sequence>
<evidence type="ECO:0000256" key="4">
    <source>
        <dbReference type="PROSITE-ProRule" id="PRU00059"/>
    </source>
</evidence>
<dbReference type="InterPro" id="IPR000859">
    <property type="entry name" value="CUB_dom"/>
</dbReference>
<dbReference type="Proteomes" id="UP001159641">
    <property type="component" value="Unassembled WGS sequence"/>
</dbReference>
<proteinExistence type="predicted"/>
<dbReference type="InterPro" id="IPR035914">
    <property type="entry name" value="Sperma_CUB_dom_sf"/>
</dbReference>
<dbReference type="PROSITE" id="PS01180">
    <property type="entry name" value="CUB"/>
    <property type="match status" value="1"/>
</dbReference>
<evidence type="ECO:0000259" key="7">
    <source>
        <dbReference type="PROSITE" id="PS01180"/>
    </source>
</evidence>
<evidence type="ECO:0000256" key="1">
    <source>
        <dbReference type="ARBA" id="ARBA00022729"/>
    </source>
</evidence>
<keyword evidence="3 4" id="KW-1015">Disulfide bond</keyword>
<feature type="disulfide bond" evidence="4">
    <location>
        <begin position="129"/>
        <end position="156"/>
    </location>
</feature>
<evidence type="ECO:0000256" key="5">
    <source>
        <dbReference type="PROSITE-ProRule" id="PRU00302"/>
    </source>
</evidence>
<keyword evidence="10" id="KW-1185">Reference proteome</keyword>
<protein>
    <recommendedName>
        <fullName evidence="11">CUB and sushi domain-containing protein 3</fullName>
    </recommendedName>
</protein>
<dbReference type="CDD" id="cd00041">
    <property type="entry name" value="CUB"/>
    <property type="match status" value="1"/>
</dbReference>
<dbReference type="Pfam" id="PF00084">
    <property type="entry name" value="Sushi"/>
    <property type="match status" value="1"/>
</dbReference>
<feature type="domain" description="Sushi" evidence="8">
    <location>
        <begin position="38"/>
        <end position="98"/>
    </location>
</feature>
<keyword evidence="5" id="KW-0768">Sushi</keyword>
<organism evidence="9 10">
    <name type="scientific">Eschrichtius robustus</name>
    <name type="common">California gray whale</name>
    <name type="synonym">Eschrichtius gibbosus</name>
    <dbReference type="NCBI Taxonomy" id="9764"/>
    <lineage>
        <taxon>Eukaryota</taxon>
        <taxon>Metazoa</taxon>
        <taxon>Chordata</taxon>
        <taxon>Craniata</taxon>
        <taxon>Vertebrata</taxon>
        <taxon>Euteleostomi</taxon>
        <taxon>Mammalia</taxon>
        <taxon>Eutheria</taxon>
        <taxon>Laurasiatheria</taxon>
        <taxon>Artiodactyla</taxon>
        <taxon>Whippomorpha</taxon>
        <taxon>Cetacea</taxon>
        <taxon>Mysticeti</taxon>
        <taxon>Eschrichtiidae</taxon>
        <taxon>Eschrichtius</taxon>
    </lineage>
</organism>
<dbReference type="Gene3D" id="2.10.70.10">
    <property type="entry name" value="Complement Module, domain 1"/>
    <property type="match status" value="1"/>
</dbReference>
<dbReference type="EMBL" id="JAIQCJ010002152">
    <property type="protein sequence ID" value="KAJ8781080.1"/>
    <property type="molecule type" value="Genomic_DNA"/>
</dbReference>
<evidence type="ECO:0000259" key="8">
    <source>
        <dbReference type="PROSITE" id="PS50923"/>
    </source>
</evidence>
<comment type="caution">
    <text evidence="5">Lacks conserved residue(s) required for the propagation of feature annotation.</text>
</comment>
<dbReference type="SMART" id="SM00032">
    <property type="entry name" value="CCP"/>
    <property type="match status" value="1"/>
</dbReference>
<feature type="region of interest" description="Disordered" evidence="6">
    <location>
        <begin position="193"/>
        <end position="227"/>
    </location>
</feature>
<dbReference type="Pfam" id="PF00431">
    <property type="entry name" value="CUB"/>
    <property type="match status" value="1"/>
</dbReference>
<feature type="domain" description="CUB" evidence="7">
    <location>
        <begin position="129"/>
        <end position="165"/>
    </location>
</feature>
<dbReference type="SUPFAM" id="SSF57535">
    <property type="entry name" value="Complement control module/SCR domain"/>
    <property type="match status" value="1"/>
</dbReference>
<accession>A0AB34GRK0</accession>
<evidence type="ECO:0008006" key="11">
    <source>
        <dbReference type="Google" id="ProtNLM"/>
    </source>
</evidence>
<dbReference type="PROSITE" id="PS50923">
    <property type="entry name" value="SUSHI"/>
    <property type="match status" value="1"/>
</dbReference>
<dbReference type="CDD" id="cd00033">
    <property type="entry name" value="CCP"/>
    <property type="match status" value="1"/>
</dbReference>
<keyword evidence="1" id="KW-0732">Signal</keyword>
<dbReference type="Gene3D" id="2.60.120.290">
    <property type="entry name" value="Spermadhesin, CUB domain"/>
    <property type="match status" value="1"/>
</dbReference>
<dbReference type="PANTHER" id="PTHR24255">
    <property type="entry name" value="COMPLEMENT COMPONENT 1, S SUBCOMPONENT-RELATED"/>
    <property type="match status" value="1"/>
</dbReference>
<evidence type="ECO:0000313" key="9">
    <source>
        <dbReference type="EMBL" id="KAJ8781080.1"/>
    </source>
</evidence>
<dbReference type="AlphaFoldDB" id="A0AB34GRK0"/>
<keyword evidence="2" id="KW-0378">Hydrolase</keyword>
<dbReference type="SUPFAM" id="SSF49854">
    <property type="entry name" value="Spermadhesin, CUB domain"/>
    <property type="match status" value="1"/>
</dbReference>
<evidence type="ECO:0000256" key="3">
    <source>
        <dbReference type="ARBA" id="ARBA00023157"/>
    </source>
</evidence>
<dbReference type="GO" id="GO:0004252">
    <property type="term" value="F:serine-type endopeptidase activity"/>
    <property type="evidence" value="ECO:0007669"/>
    <property type="project" value="TreeGrafter"/>
</dbReference>
<dbReference type="GO" id="GO:0005615">
    <property type="term" value="C:extracellular space"/>
    <property type="evidence" value="ECO:0007669"/>
    <property type="project" value="TreeGrafter"/>
</dbReference>
<dbReference type="FunFam" id="2.10.70.10:FF:000002">
    <property type="entry name" value="CUB and Sushi multiple domains 3"/>
    <property type="match status" value="1"/>
</dbReference>
<name>A0AB34GRK0_ESCRO</name>
<gene>
    <name evidence="9" type="ORF">J1605_001123</name>
</gene>
<evidence type="ECO:0000256" key="6">
    <source>
        <dbReference type="SAM" id="MobiDB-lite"/>
    </source>
</evidence>
<comment type="caution">
    <text evidence="9">The sequence shown here is derived from an EMBL/GenBank/DDBJ whole genome shotgun (WGS) entry which is preliminary data.</text>
</comment>
<keyword evidence="2" id="KW-0720">Serine protease</keyword>
<dbReference type="PANTHER" id="PTHR24255:SF39">
    <property type="entry name" value="CUB AND SUSHI MULTIPLE DOMAINS 2"/>
    <property type="match status" value="1"/>
</dbReference>
<evidence type="ECO:0000313" key="10">
    <source>
        <dbReference type="Proteomes" id="UP001159641"/>
    </source>
</evidence>
<evidence type="ECO:0000256" key="2">
    <source>
        <dbReference type="ARBA" id="ARBA00022825"/>
    </source>
</evidence>
<dbReference type="InterPro" id="IPR035976">
    <property type="entry name" value="Sushi/SCR/CCP_sf"/>
</dbReference>
<dbReference type="InterPro" id="IPR000436">
    <property type="entry name" value="Sushi_SCR_CCP_dom"/>
</dbReference>
<reference evidence="9 10" key="1">
    <citation type="submission" date="2022-11" db="EMBL/GenBank/DDBJ databases">
        <title>Whole genome sequence of Eschrichtius robustus ER-17-0199.</title>
        <authorList>
            <person name="Bruniche-Olsen A."/>
            <person name="Black A.N."/>
            <person name="Fields C.J."/>
            <person name="Walden K."/>
            <person name="Dewoody J.A."/>
        </authorList>
    </citation>
    <scope>NUCLEOTIDE SEQUENCE [LARGE SCALE GENOMIC DNA]</scope>
    <source>
        <strain evidence="9">ER-17-0199</strain>
        <tissue evidence="9">Blubber</tissue>
    </source>
</reference>